<dbReference type="OrthoDB" id="7873813at2"/>
<dbReference type="EMBL" id="RRAZ01000061">
    <property type="protein sequence ID" value="RRH68323.1"/>
    <property type="molecule type" value="Genomic_DNA"/>
</dbReference>
<evidence type="ECO:0000313" key="1">
    <source>
        <dbReference type="EMBL" id="RRH68323.1"/>
    </source>
</evidence>
<dbReference type="RefSeq" id="WP_124966837.1">
    <property type="nucleotide sequence ID" value="NZ_RRAZ01000061.1"/>
</dbReference>
<sequence length="168" mass="18837">MISATDTALLDHISQQQDRACHLLGLLKGMAALDMSRASPDAVTSMIHVSKNLAEDLCLNLDNTRLPAPASPRKLADLAAEWEAAFARWKIALDEDQEGNLTTPDCLKWEARRIDLHQRISETEISDLQDLRALIRFIWTDGEVDQEDYPDVPRWALVKLMSWASTAA</sequence>
<gene>
    <name evidence="1" type="ORF">EG244_19560</name>
</gene>
<name>A0A3P3D1N4_9RHOB</name>
<comment type="caution">
    <text evidence="1">The sequence shown here is derived from an EMBL/GenBank/DDBJ whole genome shotgun (WGS) entry which is preliminary data.</text>
</comment>
<keyword evidence="2" id="KW-1185">Reference proteome</keyword>
<dbReference type="Proteomes" id="UP000282125">
    <property type="component" value="Unassembled WGS sequence"/>
</dbReference>
<evidence type="ECO:0000313" key="2">
    <source>
        <dbReference type="Proteomes" id="UP000282125"/>
    </source>
</evidence>
<accession>A0A3P3D1N4</accession>
<proteinExistence type="predicted"/>
<organism evidence="1 2">
    <name type="scientific">Falsigemmobacter faecalis</name>
    <dbReference type="NCBI Taxonomy" id="2488730"/>
    <lineage>
        <taxon>Bacteria</taxon>
        <taxon>Pseudomonadati</taxon>
        <taxon>Pseudomonadota</taxon>
        <taxon>Alphaproteobacteria</taxon>
        <taxon>Rhodobacterales</taxon>
        <taxon>Paracoccaceae</taxon>
        <taxon>Falsigemmobacter</taxon>
    </lineage>
</organism>
<protein>
    <submittedName>
        <fullName evidence="1">Uncharacterized protein</fullName>
    </submittedName>
</protein>
<reference evidence="1 2" key="1">
    <citation type="submission" date="2018-11" db="EMBL/GenBank/DDBJ databases">
        <title>Gemmobacter sp. nov., YIM 102744-1 draft genome.</title>
        <authorList>
            <person name="Li G."/>
            <person name="Jiang Y."/>
        </authorList>
    </citation>
    <scope>NUCLEOTIDE SEQUENCE [LARGE SCALE GENOMIC DNA]</scope>
    <source>
        <strain evidence="1 2">YIM 102744-1</strain>
    </source>
</reference>
<dbReference type="AlphaFoldDB" id="A0A3P3D1N4"/>